<evidence type="ECO:0000256" key="8">
    <source>
        <dbReference type="ARBA" id="ARBA00022553"/>
    </source>
</evidence>
<evidence type="ECO:0000256" key="2">
    <source>
        <dbReference type="ARBA" id="ARBA00004123"/>
    </source>
</evidence>
<evidence type="ECO:0000256" key="7">
    <source>
        <dbReference type="ARBA" id="ARBA00022490"/>
    </source>
</evidence>
<proteinExistence type="inferred from homology"/>
<evidence type="ECO:0000256" key="5">
    <source>
        <dbReference type="ARBA" id="ARBA00006187"/>
    </source>
</evidence>
<feature type="compositionally biased region" description="Basic and acidic residues" evidence="16">
    <location>
        <begin position="1140"/>
        <end position="1149"/>
    </location>
</feature>
<evidence type="ECO:0000256" key="9">
    <source>
        <dbReference type="ARBA" id="ARBA00022701"/>
    </source>
</evidence>
<dbReference type="GO" id="GO:0005634">
    <property type="term" value="C:nucleus"/>
    <property type="evidence" value="ECO:0007669"/>
    <property type="project" value="UniProtKB-SubCell"/>
</dbReference>
<evidence type="ECO:0000313" key="19">
    <source>
        <dbReference type="EMBL" id="KAK4386940.1"/>
    </source>
</evidence>
<dbReference type="GO" id="GO:0005737">
    <property type="term" value="C:cytoplasm"/>
    <property type="evidence" value="ECO:0007669"/>
    <property type="project" value="TreeGrafter"/>
</dbReference>
<keyword evidence="20" id="KW-1185">Reference proteome</keyword>
<dbReference type="InterPro" id="IPR008880">
    <property type="entry name" value="Trigger_fac_C"/>
</dbReference>
<dbReference type="InterPro" id="IPR037041">
    <property type="entry name" value="Trigger_fac_C_sf"/>
</dbReference>
<evidence type="ECO:0000256" key="12">
    <source>
        <dbReference type="ARBA" id="ARBA00023212"/>
    </source>
</evidence>
<dbReference type="InterPro" id="IPR046357">
    <property type="entry name" value="PPIase_dom_sf"/>
</dbReference>
<dbReference type="Pfam" id="PF05697">
    <property type="entry name" value="Trigger_N"/>
    <property type="match status" value="1"/>
</dbReference>
<dbReference type="GO" id="GO:0008017">
    <property type="term" value="F:microtubule binding"/>
    <property type="evidence" value="ECO:0007669"/>
    <property type="project" value="InterPro"/>
</dbReference>
<evidence type="ECO:0000256" key="4">
    <source>
        <dbReference type="ARBA" id="ARBA00005464"/>
    </source>
</evidence>
<dbReference type="GO" id="GO:0006457">
    <property type="term" value="P:protein folding"/>
    <property type="evidence" value="ECO:0007669"/>
    <property type="project" value="InterPro"/>
</dbReference>
<evidence type="ECO:0000256" key="1">
    <source>
        <dbReference type="ARBA" id="ARBA00000971"/>
    </source>
</evidence>
<dbReference type="FunFam" id="3.30.70.1050:FF:000004">
    <property type="entry name" value="Trigger factor"/>
    <property type="match status" value="1"/>
</dbReference>
<evidence type="ECO:0000256" key="6">
    <source>
        <dbReference type="ARBA" id="ARBA00013194"/>
    </source>
</evidence>
<dbReference type="GO" id="GO:0015031">
    <property type="term" value="P:protein transport"/>
    <property type="evidence" value="ECO:0007669"/>
    <property type="project" value="InterPro"/>
</dbReference>
<dbReference type="GO" id="GO:0000911">
    <property type="term" value="P:cytokinesis by cell plate formation"/>
    <property type="evidence" value="ECO:0007669"/>
    <property type="project" value="TreeGrafter"/>
</dbReference>
<dbReference type="SUPFAM" id="SSF54534">
    <property type="entry name" value="FKBP-like"/>
    <property type="match status" value="1"/>
</dbReference>
<protein>
    <recommendedName>
        <fullName evidence="6">peptidylprolyl isomerase</fullName>
        <ecNumber evidence="6">5.2.1.8</ecNumber>
    </recommendedName>
</protein>
<dbReference type="Gene3D" id="1.10.3120.10">
    <property type="entry name" value="Trigger factor, C-terminal domain"/>
    <property type="match status" value="1"/>
</dbReference>
<evidence type="ECO:0000256" key="3">
    <source>
        <dbReference type="ARBA" id="ARBA00004245"/>
    </source>
</evidence>
<reference evidence="19" key="1">
    <citation type="submission" date="2020-06" db="EMBL/GenBank/DDBJ databases">
        <authorList>
            <person name="Li T."/>
            <person name="Hu X."/>
            <person name="Zhang T."/>
            <person name="Song X."/>
            <person name="Zhang H."/>
            <person name="Dai N."/>
            <person name="Sheng W."/>
            <person name="Hou X."/>
            <person name="Wei L."/>
        </authorList>
    </citation>
    <scope>NUCLEOTIDE SEQUENCE</scope>
    <source>
        <strain evidence="19">K16</strain>
        <tissue evidence="19">Leaf</tissue>
    </source>
</reference>
<feature type="domain" description="Trigger factor C-terminal" evidence="18">
    <location>
        <begin position="369"/>
        <end position="526"/>
    </location>
</feature>
<dbReference type="InterPro" id="IPR008881">
    <property type="entry name" value="Trigger_fac_ribosome-bd_bac"/>
</dbReference>
<evidence type="ECO:0000256" key="13">
    <source>
        <dbReference type="ARBA" id="ARBA00023235"/>
    </source>
</evidence>
<evidence type="ECO:0000256" key="10">
    <source>
        <dbReference type="ARBA" id="ARBA00023110"/>
    </source>
</evidence>
<dbReference type="FunFam" id="1.20.58.1520:FF:000002">
    <property type="entry name" value="65-kDa microtubule-associated protein 6"/>
    <property type="match status" value="1"/>
</dbReference>
<evidence type="ECO:0000256" key="15">
    <source>
        <dbReference type="ARBA" id="ARBA00024849"/>
    </source>
</evidence>
<dbReference type="Gene3D" id="1.20.58.1520">
    <property type="match status" value="1"/>
</dbReference>
<evidence type="ECO:0000313" key="20">
    <source>
        <dbReference type="Proteomes" id="UP001289374"/>
    </source>
</evidence>
<feature type="compositionally biased region" description="Polar residues" evidence="16">
    <location>
        <begin position="1096"/>
        <end position="1108"/>
    </location>
</feature>
<comment type="caution">
    <text evidence="19">The sequence shown here is derived from an EMBL/GenBank/DDBJ whole genome shotgun (WGS) entry which is preliminary data.</text>
</comment>
<dbReference type="InterPro" id="IPR007145">
    <property type="entry name" value="MAP65_Ase1_PRC1"/>
</dbReference>
<dbReference type="GO" id="GO:0005819">
    <property type="term" value="C:spindle"/>
    <property type="evidence" value="ECO:0007669"/>
    <property type="project" value="TreeGrafter"/>
</dbReference>
<reference evidence="19" key="2">
    <citation type="journal article" date="2024" name="Plant">
        <title>Genomic evolution and insights into agronomic trait innovations of Sesamum species.</title>
        <authorList>
            <person name="Miao H."/>
            <person name="Wang L."/>
            <person name="Qu L."/>
            <person name="Liu H."/>
            <person name="Sun Y."/>
            <person name="Le M."/>
            <person name="Wang Q."/>
            <person name="Wei S."/>
            <person name="Zheng Y."/>
            <person name="Lin W."/>
            <person name="Duan Y."/>
            <person name="Cao H."/>
            <person name="Xiong S."/>
            <person name="Wang X."/>
            <person name="Wei L."/>
            <person name="Li C."/>
            <person name="Ma Q."/>
            <person name="Ju M."/>
            <person name="Zhao R."/>
            <person name="Li G."/>
            <person name="Mu C."/>
            <person name="Tian Q."/>
            <person name="Mei H."/>
            <person name="Zhang T."/>
            <person name="Gao T."/>
            <person name="Zhang H."/>
        </authorList>
    </citation>
    <scope>NUCLEOTIDE SEQUENCE</scope>
    <source>
        <strain evidence="19">K16</strain>
    </source>
</reference>
<dbReference type="Gene3D" id="3.10.50.40">
    <property type="match status" value="1"/>
</dbReference>
<keyword evidence="9" id="KW-0493">Microtubule</keyword>
<dbReference type="FunFam" id="3.10.50.40:FF:000001">
    <property type="entry name" value="Trigger factor"/>
    <property type="match status" value="1"/>
</dbReference>
<dbReference type="Proteomes" id="UP001289374">
    <property type="component" value="Unassembled WGS sequence"/>
</dbReference>
<comment type="subcellular location">
    <subcellularLocation>
        <location evidence="3">Cytoplasm</location>
        <location evidence="3">Cytoskeleton</location>
    </subcellularLocation>
    <subcellularLocation>
        <location evidence="2">Nucleus</location>
    </subcellularLocation>
</comment>
<keyword evidence="10" id="KW-0697">Rotamase</keyword>
<keyword evidence="7" id="KW-0963">Cytoplasm</keyword>
<keyword evidence="11" id="KW-0143">Chaperone</keyword>
<dbReference type="NCBIfam" id="TIGR00115">
    <property type="entry name" value="tig"/>
    <property type="match status" value="1"/>
</dbReference>
<gene>
    <name evidence="19" type="ORF">Sango_2564600</name>
</gene>
<dbReference type="SUPFAM" id="SSF102735">
    <property type="entry name" value="Trigger factor ribosome-binding domain"/>
    <property type="match status" value="1"/>
</dbReference>
<keyword evidence="14" id="KW-0539">Nucleus</keyword>
<accession>A0AAE1W532</accession>
<sequence length="1178" mass="132189">METCATSPAHTFFKFSPSSSFSPSPSSLSFLNVYFLKPIKTLLPHCSRQFSRSQCPPRGAKLTRFVASAAPATADDVVAEKLPADIQVTETPEPNSRVRLSVEVPAAVCDDCYRTVIKEFTKRSKVPGFRPGKNVPESILIGYVGKENVKKATIESILKRTLPHAMSSVSGRALEDSVRISTKFPEMESTYSSMKSLRYDVIVDVVPEVKWVPEDGYKNLKIVVEIDKEIDAQTAAEQELRRRHKALGALRIVTDRGLQVGDVAILDISATTIEQDESAAQSIPSAESKGFQFDTEDGDKVLPDFLDSIIGIKRGETKSFPYVFPDSWKQEDLRGVRAQFTVDCKELFYRDLPELNDSIADKILSGSSTIEEVKEILLQKFLEVEQTAKEQATDNAILDQLHKMVEVDIPPSLFEEQGRQLYGAQLLQIQANMKLNEQQLASLSSPKAVKEYLENQKENITNIIKQNLAVGDIFKRENLQILTDELVKEVENSISEFKRHNQEYDEGRVKEQVQEVVEGAKVLEWLRERADIQCFQLDVNTFVVNVRCGACGFMYLCVMLGEVQVHFVGSSGSKSEKASLGLLYRILWLMHFIANVEMAVVEAENPHLGQITCGSLLQQLQQIWDEVGETDEERDKMLLQLEQECLDVYKRKVDHAVKSRAHLLQTLADARVELTNLLSALGEKTYVGIPEQTLGTIKEQLAAIAPALEKLWKQKDDRVKEFSDVQSQIQKICAEIAGTSEPVESPVVDESDLSTKKLDEFHAQLQDLQKEKSERLHKVLEFVSTVHDLCAVLGMDFFTTVTEVHPSLNDSRGVQSKSISNDTLARLANTVLALKEDKKKRLQKLQELATQLIDLWNLMDTPPEERSLFDHVTCNISASVDEVTVPGALALDVIEQAEVEVERLDQLKASRMKEIAFKKQAELEEIFAHAHIEIDTEAAREKILSIIDSGNFEPAELLADMDNQIVKAKEEAVSRKDILDKVEKWMSACEEESWLEDYNRDENRYNASRGAHLNLKRAEKARILVNKIPALVDSLIAKTRAWEQDRGVTFTYDGVPLLAMLDEYVMLRHDREEEKKRLRDQKKLHEQLNKEPDSPFGSTPSPARQPSTKKVVGPRANGGANGSTSRRLSLNAHQNGSRSVNKDGRRDSRPGAPVNYVAMSKEDAASHVSGTEPLPNTP</sequence>
<dbReference type="InterPro" id="IPR027304">
    <property type="entry name" value="Trigger_fact/SurA_dom_sf"/>
</dbReference>
<keyword evidence="8" id="KW-0597">Phosphoprotein</keyword>
<feature type="domain" description="Trigger factor ribosome-binding bacterial" evidence="17">
    <location>
        <begin position="87"/>
        <end position="228"/>
    </location>
</feature>
<dbReference type="GO" id="GO:0003755">
    <property type="term" value="F:peptidyl-prolyl cis-trans isomerase activity"/>
    <property type="evidence" value="ECO:0007669"/>
    <property type="project" value="UniProtKB-KW"/>
</dbReference>
<organism evidence="19 20">
    <name type="scientific">Sesamum angolense</name>
    <dbReference type="NCBI Taxonomy" id="2727404"/>
    <lineage>
        <taxon>Eukaryota</taxon>
        <taxon>Viridiplantae</taxon>
        <taxon>Streptophyta</taxon>
        <taxon>Embryophyta</taxon>
        <taxon>Tracheophyta</taxon>
        <taxon>Spermatophyta</taxon>
        <taxon>Magnoliopsida</taxon>
        <taxon>eudicotyledons</taxon>
        <taxon>Gunneridae</taxon>
        <taxon>Pentapetalae</taxon>
        <taxon>asterids</taxon>
        <taxon>lamiids</taxon>
        <taxon>Lamiales</taxon>
        <taxon>Pedaliaceae</taxon>
        <taxon>Sesamum</taxon>
    </lineage>
</organism>
<keyword evidence="12" id="KW-0206">Cytoskeleton</keyword>
<evidence type="ECO:0000256" key="11">
    <source>
        <dbReference type="ARBA" id="ARBA00023186"/>
    </source>
</evidence>
<dbReference type="FunFam" id="1.10.3120.10:FF:000004">
    <property type="entry name" value="Chloroplast trigger factor"/>
    <property type="match status" value="1"/>
</dbReference>
<dbReference type="Pfam" id="PF05698">
    <property type="entry name" value="Trigger_C"/>
    <property type="match status" value="1"/>
</dbReference>
<comment type="catalytic activity">
    <reaction evidence="1">
        <text>[protein]-peptidylproline (omega=180) = [protein]-peptidylproline (omega=0)</text>
        <dbReference type="Rhea" id="RHEA:16237"/>
        <dbReference type="Rhea" id="RHEA-COMP:10747"/>
        <dbReference type="Rhea" id="RHEA-COMP:10748"/>
        <dbReference type="ChEBI" id="CHEBI:83833"/>
        <dbReference type="ChEBI" id="CHEBI:83834"/>
        <dbReference type="EC" id="5.2.1.8"/>
    </reaction>
</comment>
<feature type="region of interest" description="Disordered" evidence="16">
    <location>
        <begin position="1085"/>
        <end position="1178"/>
    </location>
</feature>
<comment type="similarity">
    <text evidence="5">Belongs to the MAP65/ASE1 family.</text>
</comment>
<dbReference type="HAMAP" id="MF_00303">
    <property type="entry name" value="Trigger_factor_Tig"/>
    <property type="match status" value="1"/>
</dbReference>
<dbReference type="GO" id="GO:0000226">
    <property type="term" value="P:microtubule cytoskeleton organization"/>
    <property type="evidence" value="ECO:0007669"/>
    <property type="project" value="InterPro"/>
</dbReference>
<dbReference type="EMBL" id="JACGWL010000015">
    <property type="protein sequence ID" value="KAK4386940.1"/>
    <property type="molecule type" value="Genomic_DNA"/>
</dbReference>
<dbReference type="GO" id="GO:0005874">
    <property type="term" value="C:microtubule"/>
    <property type="evidence" value="ECO:0007669"/>
    <property type="project" value="UniProtKB-KW"/>
</dbReference>
<comment type="function">
    <text evidence="15">Involved in protein export. Acts as a chaperone by maintaining the newly synthesized protein in an open conformation. Functions as a peptidyl-prolyl cis-trans isomerase.</text>
</comment>
<keyword evidence="13" id="KW-0413">Isomerase</keyword>
<dbReference type="InterPro" id="IPR005215">
    <property type="entry name" value="Trig_fac"/>
</dbReference>
<dbReference type="SUPFAM" id="SSF109998">
    <property type="entry name" value="Triger factor/SurA peptide-binding domain-like"/>
    <property type="match status" value="1"/>
</dbReference>
<dbReference type="InterPro" id="IPR036611">
    <property type="entry name" value="Trigger_fac_ribosome-bd_sf"/>
</dbReference>
<name>A0AAE1W532_9LAMI</name>
<dbReference type="PANTHER" id="PTHR19321:SF41">
    <property type="entry name" value="FASCETTO-RELATED"/>
    <property type="match status" value="1"/>
</dbReference>
<dbReference type="Gene3D" id="3.30.70.1050">
    <property type="entry name" value="Trigger factor ribosome-binding domain"/>
    <property type="match status" value="1"/>
</dbReference>
<comment type="similarity">
    <text evidence="4">Belongs to the FKBP-type PPIase family. Tig subfamily.</text>
</comment>
<dbReference type="AlphaFoldDB" id="A0AAE1W532"/>
<feature type="compositionally biased region" description="Polar residues" evidence="16">
    <location>
        <begin position="1122"/>
        <end position="1139"/>
    </location>
</feature>
<dbReference type="PANTHER" id="PTHR19321">
    <property type="entry name" value="PROTEIN REGULATOR OF CYTOKINESIS 1 PRC1-RELATED"/>
    <property type="match status" value="1"/>
</dbReference>
<evidence type="ECO:0000256" key="16">
    <source>
        <dbReference type="SAM" id="MobiDB-lite"/>
    </source>
</evidence>
<dbReference type="Pfam" id="PF03999">
    <property type="entry name" value="MAP65_ASE1"/>
    <property type="match status" value="1"/>
</dbReference>
<dbReference type="EC" id="5.2.1.8" evidence="6"/>
<evidence type="ECO:0000256" key="14">
    <source>
        <dbReference type="ARBA" id="ARBA00023242"/>
    </source>
</evidence>
<evidence type="ECO:0000259" key="18">
    <source>
        <dbReference type="Pfam" id="PF05698"/>
    </source>
</evidence>
<evidence type="ECO:0000259" key="17">
    <source>
        <dbReference type="Pfam" id="PF05697"/>
    </source>
</evidence>